<evidence type="ECO:0000313" key="2">
    <source>
        <dbReference type="Proteomes" id="UP000428330"/>
    </source>
</evidence>
<name>A0A6I6IK86_9RHOB</name>
<sequence>MSTPTKEYLDTLTRYYEEEVEGEAYFYAIAERLSDPEERRKMEMVAEVETYAAAAVEPLLQKYDLAPASREALAASGRKMAADSPGDFLHFLRKWQVEFPGYIDEFEALEAMAPAEDVPVLKILTDHEHAAIAFIEAELKGEANSTAPMQHYLETGTA</sequence>
<evidence type="ECO:0008006" key="3">
    <source>
        <dbReference type="Google" id="ProtNLM"/>
    </source>
</evidence>
<dbReference type="Proteomes" id="UP000428330">
    <property type="component" value="Chromosome"/>
</dbReference>
<keyword evidence="2" id="KW-1185">Reference proteome</keyword>
<protein>
    <recommendedName>
        <fullName evidence="3">DUF892 family protein</fullName>
    </recommendedName>
</protein>
<accession>A0A6I6IK86</accession>
<dbReference type="EMBL" id="CP034348">
    <property type="protein sequence ID" value="QGX97015.1"/>
    <property type="molecule type" value="Genomic_DNA"/>
</dbReference>
<dbReference type="RefSeq" id="WP_157705519.1">
    <property type="nucleotide sequence ID" value="NZ_CP034348.1"/>
</dbReference>
<evidence type="ECO:0000313" key="1">
    <source>
        <dbReference type="EMBL" id="QGX97015.1"/>
    </source>
</evidence>
<gene>
    <name evidence="1" type="ORF">EI983_01480</name>
</gene>
<dbReference type="AlphaFoldDB" id="A0A6I6IK86"/>
<dbReference type="OrthoDB" id="7870178at2"/>
<proteinExistence type="predicted"/>
<reference evidence="2" key="1">
    <citation type="submission" date="2018-12" db="EMBL/GenBank/DDBJ databases">
        <title>Complete genome sequence of Roseovarius sp. MME-070.</title>
        <authorList>
            <person name="Nam Y.-D."/>
            <person name="Kang J."/>
            <person name="Chung W.-H."/>
            <person name="Park Y.S."/>
        </authorList>
    </citation>
    <scope>NUCLEOTIDE SEQUENCE [LARGE SCALE GENOMIC DNA]</scope>
    <source>
        <strain evidence="2">MME-070</strain>
    </source>
</reference>
<organism evidence="1 2">
    <name type="scientific">Roseovarius faecimaris</name>
    <dbReference type="NCBI Taxonomy" id="2494550"/>
    <lineage>
        <taxon>Bacteria</taxon>
        <taxon>Pseudomonadati</taxon>
        <taxon>Pseudomonadota</taxon>
        <taxon>Alphaproteobacteria</taxon>
        <taxon>Rhodobacterales</taxon>
        <taxon>Roseobacteraceae</taxon>
        <taxon>Roseovarius</taxon>
    </lineage>
</organism>
<dbReference type="KEGG" id="rom:EI983_01480"/>